<protein>
    <submittedName>
        <fullName evidence="3">Pyruvate ferredoxin oxidoreductase</fullName>
    </submittedName>
</protein>
<dbReference type="Gene3D" id="3.40.50.970">
    <property type="match status" value="2"/>
</dbReference>
<dbReference type="PANTHER" id="PTHR42897">
    <property type="entry name" value="PYRUVATE SYNTHASE SUBUNIT PORB"/>
    <property type="match status" value="1"/>
</dbReference>
<keyword evidence="1" id="KW-0560">Oxidoreductase</keyword>
<evidence type="ECO:0000313" key="3">
    <source>
        <dbReference type="EMBL" id="HJC49289.1"/>
    </source>
</evidence>
<dbReference type="InterPro" id="IPR029061">
    <property type="entry name" value="THDP-binding"/>
</dbReference>
<dbReference type="InterPro" id="IPR051479">
    <property type="entry name" value="PorB-like"/>
</dbReference>
<dbReference type="GO" id="GO:0030976">
    <property type="term" value="F:thiamine pyrophosphate binding"/>
    <property type="evidence" value="ECO:0007669"/>
    <property type="project" value="InterPro"/>
</dbReference>
<accession>A0A9D2T891</accession>
<evidence type="ECO:0000256" key="1">
    <source>
        <dbReference type="ARBA" id="ARBA00023002"/>
    </source>
</evidence>
<organism evidence="3 4">
    <name type="scientific">Candidatus Anaerostipes avistercoris</name>
    <dbReference type="NCBI Taxonomy" id="2838462"/>
    <lineage>
        <taxon>Bacteria</taxon>
        <taxon>Bacillati</taxon>
        <taxon>Bacillota</taxon>
        <taxon>Clostridia</taxon>
        <taxon>Lachnospirales</taxon>
        <taxon>Lachnospiraceae</taxon>
        <taxon>Anaerostipes</taxon>
    </lineage>
</organism>
<reference evidence="3" key="1">
    <citation type="journal article" date="2021" name="PeerJ">
        <title>Extensive microbial diversity within the chicken gut microbiome revealed by metagenomics and culture.</title>
        <authorList>
            <person name="Gilroy R."/>
            <person name="Ravi A."/>
            <person name="Getino M."/>
            <person name="Pursley I."/>
            <person name="Horton D.L."/>
            <person name="Alikhan N.F."/>
            <person name="Baker D."/>
            <person name="Gharbi K."/>
            <person name="Hall N."/>
            <person name="Watson M."/>
            <person name="Adriaenssens E.M."/>
            <person name="Foster-Nyarko E."/>
            <person name="Jarju S."/>
            <person name="Secka A."/>
            <person name="Antonio M."/>
            <person name="Oren A."/>
            <person name="Chaudhuri R.R."/>
            <person name="La Ragione R."/>
            <person name="Hildebrand F."/>
            <person name="Pallen M.J."/>
        </authorList>
    </citation>
    <scope>NUCLEOTIDE SEQUENCE</scope>
    <source>
        <strain evidence="3">ChiSjej3B21-8574</strain>
    </source>
</reference>
<dbReference type="Pfam" id="PF02775">
    <property type="entry name" value="TPP_enzyme_C"/>
    <property type="match status" value="1"/>
</dbReference>
<feature type="domain" description="Thiamine pyrophosphate enzyme TPP-binding" evidence="2">
    <location>
        <begin position="68"/>
        <end position="237"/>
    </location>
</feature>
<dbReference type="Proteomes" id="UP000823904">
    <property type="component" value="Unassembled WGS sequence"/>
</dbReference>
<proteinExistence type="predicted"/>
<name>A0A9D2T891_9FIRM</name>
<dbReference type="AlphaFoldDB" id="A0A9D2T891"/>
<sequence length="330" mass="37415">MRRNSLNISDYGNRRNAVSSYNVKEMMSKKDRLAPGHRMCAGCGATIGVRAVLRALHEEDHAVIANATGCLEVSSFMYPYTAWEDSYIHNAFENAGATLSGVETAYKVLKKRGKLPENENFKFIAFGGDGGTYDIGFQSLSGAMERGHDLVYVCYDNGAYMNTGIQRSSATPMYADTTTTPAGKCSDGKMQNRKDLASIIADHDVAYVGQSTFTLNFNDLHKKAEKAIYTEGASFLNLMTPCPRGWRYPTEDIMEICRLAVETCYWPLFEVEHGKWRLTYEPKKKLPIEDFLRPQGRFKHLFKPGNEHLIEEFQAEVDRRWEDLLYKCNR</sequence>
<dbReference type="GO" id="GO:0016491">
    <property type="term" value="F:oxidoreductase activity"/>
    <property type="evidence" value="ECO:0007669"/>
    <property type="project" value="UniProtKB-KW"/>
</dbReference>
<dbReference type="EMBL" id="DWWD01000009">
    <property type="protein sequence ID" value="HJC49289.1"/>
    <property type="molecule type" value="Genomic_DNA"/>
</dbReference>
<dbReference type="CDD" id="cd03376">
    <property type="entry name" value="TPP_PFOR_porB_like"/>
    <property type="match status" value="1"/>
</dbReference>
<dbReference type="SUPFAM" id="SSF52518">
    <property type="entry name" value="Thiamin diphosphate-binding fold (THDP-binding)"/>
    <property type="match status" value="1"/>
</dbReference>
<gene>
    <name evidence="3" type="ORF">H9754_01690</name>
</gene>
<dbReference type="InterPro" id="IPR011766">
    <property type="entry name" value="TPP_enzyme_TPP-bd"/>
</dbReference>
<evidence type="ECO:0000259" key="2">
    <source>
        <dbReference type="Pfam" id="PF02775"/>
    </source>
</evidence>
<comment type="caution">
    <text evidence="3">The sequence shown here is derived from an EMBL/GenBank/DDBJ whole genome shotgun (WGS) entry which is preliminary data.</text>
</comment>
<keyword evidence="3" id="KW-0670">Pyruvate</keyword>
<dbReference type="PANTHER" id="PTHR42897:SF2">
    <property type="entry name" value="PYRUVATE SYNTHASE SUBUNIT PORB"/>
    <property type="match status" value="1"/>
</dbReference>
<reference evidence="3" key="2">
    <citation type="submission" date="2021-04" db="EMBL/GenBank/DDBJ databases">
        <authorList>
            <person name="Gilroy R."/>
        </authorList>
    </citation>
    <scope>NUCLEOTIDE SEQUENCE</scope>
    <source>
        <strain evidence="3">ChiSjej3B21-8574</strain>
    </source>
</reference>
<evidence type="ECO:0000313" key="4">
    <source>
        <dbReference type="Proteomes" id="UP000823904"/>
    </source>
</evidence>